<evidence type="ECO:0000313" key="9">
    <source>
        <dbReference type="Proteomes" id="UP000002852"/>
    </source>
</evidence>
<evidence type="ECO:0000256" key="5">
    <source>
        <dbReference type="ARBA" id="ARBA00022735"/>
    </source>
</evidence>
<comment type="similarity">
    <text evidence="2">Belongs to the SNTX/VTX toxin family.</text>
</comment>
<dbReference type="FunCoup" id="M4A477">
    <property type="interactions" value="17"/>
</dbReference>
<feature type="domain" description="B30.2/SPRY" evidence="7">
    <location>
        <begin position="507"/>
        <end position="710"/>
    </location>
</feature>
<accession>M4A477</accession>
<dbReference type="PRINTS" id="PR01407">
    <property type="entry name" value="BUTYPHLNCDUF"/>
</dbReference>
<reference evidence="8" key="4">
    <citation type="submission" date="2025-09" db="UniProtKB">
        <authorList>
            <consortium name="Ensembl"/>
        </authorList>
    </citation>
    <scope>IDENTIFICATION</scope>
    <source>
        <strain evidence="8">JP 163 A</strain>
    </source>
</reference>
<dbReference type="InterPro" id="IPR040581">
    <property type="entry name" value="Thioredoxin_11"/>
</dbReference>
<keyword evidence="5" id="KW-0354">Hemolysis</keyword>
<dbReference type="GO" id="GO:0031640">
    <property type="term" value="P:killing of cells of another organism"/>
    <property type="evidence" value="ECO:0007669"/>
    <property type="project" value="UniProtKB-KW"/>
</dbReference>
<dbReference type="AlphaFoldDB" id="M4A477"/>
<keyword evidence="4" id="KW-0800">Toxin</keyword>
<evidence type="ECO:0000256" key="4">
    <source>
        <dbReference type="ARBA" id="ARBA00022656"/>
    </source>
</evidence>
<dbReference type="SMART" id="SM00589">
    <property type="entry name" value="PRY"/>
    <property type="match status" value="1"/>
</dbReference>
<organism evidence="8 9">
    <name type="scientific">Xiphophorus maculatus</name>
    <name type="common">Southern platyfish</name>
    <name type="synonym">Platypoecilus maculatus</name>
    <dbReference type="NCBI Taxonomy" id="8083"/>
    <lineage>
        <taxon>Eukaryota</taxon>
        <taxon>Metazoa</taxon>
        <taxon>Chordata</taxon>
        <taxon>Craniata</taxon>
        <taxon>Vertebrata</taxon>
        <taxon>Euteleostomi</taxon>
        <taxon>Actinopterygii</taxon>
        <taxon>Neopterygii</taxon>
        <taxon>Teleostei</taxon>
        <taxon>Neoteleostei</taxon>
        <taxon>Acanthomorphata</taxon>
        <taxon>Ovalentaria</taxon>
        <taxon>Atherinomorphae</taxon>
        <taxon>Cyprinodontiformes</taxon>
        <taxon>Poeciliidae</taxon>
        <taxon>Poeciliinae</taxon>
        <taxon>Xiphophorus</taxon>
    </lineage>
</organism>
<evidence type="ECO:0000256" key="2">
    <source>
        <dbReference type="ARBA" id="ARBA00006480"/>
    </source>
</evidence>
<dbReference type="Pfam" id="PF18078">
    <property type="entry name" value="Thioredoxin_11"/>
    <property type="match status" value="1"/>
</dbReference>
<dbReference type="InterPro" id="IPR048997">
    <property type="entry name" value="Stonustoxin-like_helical"/>
</dbReference>
<dbReference type="InterPro" id="IPR052090">
    <property type="entry name" value="Cytolytic_pore-forming_toxin"/>
</dbReference>
<dbReference type="PANTHER" id="PTHR31594">
    <property type="entry name" value="AIG1-TYPE G DOMAIN-CONTAINING PROTEIN"/>
    <property type="match status" value="1"/>
</dbReference>
<dbReference type="Gene3D" id="2.60.120.920">
    <property type="match status" value="1"/>
</dbReference>
<dbReference type="HOGENOM" id="CLU_599855_0_0_1"/>
<dbReference type="InterPro" id="IPR001870">
    <property type="entry name" value="B30.2/SPRY"/>
</dbReference>
<dbReference type="InterPro" id="IPR013320">
    <property type="entry name" value="ConA-like_dom_sf"/>
</dbReference>
<dbReference type="Proteomes" id="UP000002852">
    <property type="component" value="Unassembled WGS sequence"/>
</dbReference>
<dbReference type="PANTHER" id="PTHR31594:SF16">
    <property type="entry name" value="SI:CH211-281L24.3"/>
    <property type="match status" value="1"/>
</dbReference>
<dbReference type="SMART" id="SM00449">
    <property type="entry name" value="SPRY"/>
    <property type="match status" value="1"/>
</dbReference>
<evidence type="ECO:0000256" key="3">
    <source>
        <dbReference type="ARBA" id="ARBA00022525"/>
    </source>
</evidence>
<comment type="subcellular location">
    <subcellularLocation>
        <location evidence="1">Secreted</location>
    </subcellularLocation>
</comment>
<dbReference type="GeneTree" id="ENSGT00390000014380"/>
<dbReference type="InterPro" id="IPR006574">
    <property type="entry name" value="PRY"/>
</dbReference>
<dbReference type="InParanoid" id="M4A477"/>
<dbReference type="Pfam" id="PF13765">
    <property type="entry name" value="PRY"/>
    <property type="match status" value="1"/>
</dbReference>
<dbReference type="InterPro" id="IPR003877">
    <property type="entry name" value="SPRY_dom"/>
</dbReference>
<name>M4A477_XIPMA</name>
<dbReference type="GO" id="GO:0090729">
    <property type="term" value="F:toxin activity"/>
    <property type="evidence" value="ECO:0007669"/>
    <property type="project" value="UniProtKB-KW"/>
</dbReference>
<reference evidence="9" key="2">
    <citation type="journal article" date="2013" name="Nat. Genet.">
        <title>The genome of the platyfish, Xiphophorus maculatus, provides insights into evolutionary adaptation and several complex traits.</title>
        <authorList>
            <person name="Schartl M."/>
            <person name="Walter R.B."/>
            <person name="Shen Y."/>
            <person name="Garcia T."/>
            <person name="Catchen J."/>
            <person name="Amores A."/>
            <person name="Braasch I."/>
            <person name="Chalopin D."/>
            <person name="Volff J.N."/>
            <person name="Lesch K.P."/>
            <person name="Bisazza A."/>
            <person name="Minx P."/>
            <person name="Hillier L."/>
            <person name="Wilson R.K."/>
            <person name="Fuerstenberg S."/>
            <person name="Boore J."/>
            <person name="Searle S."/>
            <person name="Postlethwait J.H."/>
            <person name="Warren W.C."/>
        </authorList>
    </citation>
    <scope>NUCLEOTIDE SEQUENCE [LARGE SCALE GENOMIC DNA]</scope>
    <source>
        <strain evidence="9">JP 163 A</strain>
    </source>
</reference>
<dbReference type="OMA" id="GWRWRKD"/>
<reference evidence="9" key="1">
    <citation type="submission" date="2012-01" db="EMBL/GenBank/DDBJ databases">
        <authorList>
            <person name="Walter R."/>
            <person name="Schartl M."/>
            <person name="Warren W."/>
        </authorList>
    </citation>
    <scope>NUCLEOTIDE SEQUENCE [LARGE SCALE GENOMIC DNA]</scope>
    <source>
        <strain evidence="9">JP 163 A</strain>
    </source>
</reference>
<dbReference type="SUPFAM" id="SSF49899">
    <property type="entry name" value="Concanavalin A-like lectins/glucanases"/>
    <property type="match status" value="1"/>
</dbReference>
<dbReference type="GO" id="GO:0005576">
    <property type="term" value="C:extracellular region"/>
    <property type="evidence" value="ECO:0007669"/>
    <property type="project" value="UniProtKB-SubCell"/>
</dbReference>
<keyword evidence="9" id="KW-1185">Reference proteome</keyword>
<evidence type="ECO:0000256" key="1">
    <source>
        <dbReference type="ARBA" id="ARBA00004613"/>
    </source>
</evidence>
<reference evidence="8" key="3">
    <citation type="submission" date="2025-08" db="UniProtKB">
        <authorList>
            <consortium name="Ensembl"/>
        </authorList>
    </citation>
    <scope>IDENTIFICATION</scope>
    <source>
        <strain evidence="8">JP 163 A</strain>
    </source>
</reference>
<dbReference type="Pfam" id="PF24674">
    <property type="entry name" value="MACPF_SNTX"/>
    <property type="match status" value="1"/>
</dbReference>
<dbReference type="InterPro" id="IPR056072">
    <property type="entry name" value="SNTX_MACPF/CDC-like_dom"/>
</dbReference>
<dbReference type="Ensembl" id="ENSXMAT00000009285.2">
    <property type="protein sequence ID" value="ENSXMAP00000009271.2"/>
    <property type="gene ID" value="ENSXMAG00000009258.2"/>
</dbReference>
<evidence type="ECO:0000313" key="8">
    <source>
        <dbReference type="Ensembl" id="ENSXMAP00000009271.2"/>
    </source>
</evidence>
<protein>
    <submittedName>
        <fullName evidence="8">Neoverrucotoxin subunit alpha-like</fullName>
    </submittedName>
</protein>
<dbReference type="eggNOG" id="ENOG502QV7C">
    <property type="taxonomic scope" value="Eukaryota"/>
</dbReference>
<dbReference type="Pfam" id="PF00622">
    <property type="entry name" value="SPRY"/>
    <property type="match status" value="1"/>
</dbReference>
<keyword evidence="3" id="KW-0964">Secreted</keyword>
<evidence type="ECO:0000259" key="7">
    <source>
        <dbReference type="PROSITE" id="PS50188"/>
    </source>
</evidence>
<dbReference type="PROSITE" id="PS50188">
    <property type="entry name" value="B302_SPRY"/>
    <property type="match status" value="1"/>
</dbReference>
<evidence type="ECO:0000256" key="6">
    <source>
        <dbReference type="ARBA" id="ARBA00022852"/>
    </source>
</evidence>
<dbReference type="Pfam" id="PF21109">
    <property type="entry name" value="Stonustoxin_helical"/>
    <property type="match status" value="1"/>
</dbReference>
<proteinExistence type="inferred from homology"/>
<dbReference type="InterPro" id="IPR043136">
    <property type="entry name" value="B30.2/SPRY_sf"/>
</dbReference>
<keyword evidence="6" id="KW-0204">Cytolysis</keyword>
<sequence length="713" mass="80940">MDKGVTQVAALGRPFTLGMLYDASKDQIIPGVTLWDESTLQHMIMENSQHSSDFKITSSDSLDMRSNLLDVNASLKASFLGGLIEVGGSAKYLNDEKKSHNQSRITFQYKATTTFKQLNISADEMKKQLKIADDMKCLATHVVTGILYGANAFFVLDSNKMDTKTLQKIEGNLQATINKFPRISVSGEVDIKLSNEEQAVADAFSCTFYGDLIPEKNPTSFQDALLTYVNLPTLLGAKKEHSVPLKVWLMPLKNFDPSASEVKMELSTRLLGKTQNALVELQNLKMRCNDCLADSYQFPQISTILLSFKQKCSTYEGMLQDLIAKKIPGIRAGKEDENELLRFLDEKEQSPFSSDKLNKWMANMEREVNVIKSCVEAMDGAKILPQDSDVVEELLCPKVEDVLCFVFTSLEKSDPYLQKMAEYMETMDFKATGNVSPATEDLWYFSEKELTRIREKAAEIGELAAGLKKEAKYRFVVTAKVNKKYKGATIYHYRNNKLITEDFKRPNLVGLEKIKERRDLLWYASSLNMDPDTAHPNLILDGTKSVTHGDEQSYPDNPWRFDKTSQLMFKESLTKRHYWEMELNIAKGIDSAVGISYKGIHRKGRCSEWIDFGQNTMSWSLGWRWPNVQPMFYIEHNKICTDKPIPTTGLSRVGLYLDWPAGSLSYYVVRGDKVDHIHSFPCSFVEPVYPCLKMWGENGYLKLLTHCAGYKSR</sequence>
<dbReference type="InterPro" id="IPR003879">
    <property type="entry name" value="Butyrophylin_SPRY"/>
</dbReference>